<dbReference type="Gene3D" id="3.30.750.24">
    <property type="entry name" value="STAS domain"/>
    <property type="match status" value="1"/>
</dbReference>
<proteinExistence type="inferred from homology"/>
<evidence type="ECO:0000259" key="3">
    <source>
        <dbReference type="PROSITE" id="PS50801"/>
    </source>
</evidence>
<dbReference type="InterPro" id="IPR036513">
    <property type="entry name" value="STAS_dom_sf"/>
</dbReference>
<evidence type="ECO:0000256" key="1">
    <source>
        <dbReference type="ARBA" id="ARBA00009013"/>
    </source>
</evidence>
<comment type="caution">
    <text evidence="4">The sequence shown here is derived from an EMBL/GenBank/DDBJ whole genome shotgun (WGS) entry which is preliminary data.</text>
</comment>
<evidence type="ECO:0000256" key="2">
    <source>
        <dbReference type="RuleBase" id="RU003749"/>
    </source>
</evidence>
<dbReference type="PANTHER" id="PTHR33495">
    <property type="entry name" value="ANTI-SIGMA FACTOR ANTAGONIST TM_1081-RELATED-RELATED"/>
    <property type="match status" value="1"/>
</dbReference>
<dbReference type="EMBL" id="JBHTIW010000008">
    <property type="protein sequence ID" value="MFD0920764.1"/>
    <property type="molecule type" value="Genomic_DNA"/>
</dbReference>
<dbReference type="CDD" id="cd07043">
    <property type="entry name" value="STAS_anti-anti-sigma_factors"/>
    <property type="match status" value="1"/>
</dbReference>
<dbReference type="Pfam" id="PF01740">
    <property type="entry name" value="STAS"/>
    <property type="match status" value="1"/>
</dbReference>
<accession>A0ABW3FSP0</accession>
<comment type="similarity">
    <text evidence="1 2">Belongs to the anti-sigma-factor antagonist family.</text>
</comment>
<dbReference type="NCBIfam" id="TIGR00377">
    <property type="entry name" value="ant_ant_sig"/>
    <property type="match status" value="1"/>
</dbReference>
<feature type="domain" description="STAS" evidence="3">
    <location>
        <begin position="50"/>
        <end position="152"/>
    </location>
</feature>
<dbReference type="RefSeq" id="WP_263253916.1">
    <property type="nucleotide sequence ID" value="NZ_BAABLT010000006.1"/>
</dbReference>
<dbReference type="InterPro" id="IPR002645">
    <property type="entry name" value="STAS_dom"/>
</dbReference>
<evidence type="ECO:0000313" key="5">
    <source>
        <dbReference type="Proteomes" id="UP001597018"/>
    </source>
</evidence>
<dbReference type="PROSITE" id="PS50801">
    <property type="entry name" value="STAS"/>
    <property type="match status" value="1"/>
</dbReference>
<organism evidence="4 5">
    <name type="scientific">Saccharopolyspora rosea</name>
    <dbReference type="NCBI Taxonomy" id="524884"/>
    <lineage>
        <taxon>Bacteria</taxon>
        <taxon>Bacillati</taxon>
        <taxon>Actinomycetota</taxon>
        <taxon>Actinomycetes</taxon>
        <taxon>Pseudonocardiales</taxon>
        <taxon>Pseudonocardiaceae</taxon>
        <taxon>Saccharopolyspora</taxon>
    </lineage>
</organism>
<name>A0ABW3FSP0_9PSEU</name>
<dbReference type="SUPFAM" id="SSF52091">
    <property type="entry name" value="SpoIIaa-like"/>
    <property type="match status" value="1"/>
</dbReference>
<keyword evidence="5" id="KW-1185">Reference proteome</keyword>
<dbReference type="Proteomes" id="UP001597018">
    <property type="component" value="Unassembled WGS sequence"/>
</dbReference>
<evidence type="ECO:0000313" key="4">
    <source>
        <dbReference type="EMBL" id="MFD0920764.1"/>
    </source>
</evidence>
<dbReference type="InterPro" id="IPR003658">
    <property type="entry name" value="Anti-sigma_ant"/>
</dbReference>
<reference evidence="5" key="1">
    <citation type="journal article" date="2019" name="Int. J. Syst. Evol. Microbiol.">
        <title>The Global Catalogue of Microorganisms (GCM) 10K type strain sequencing project: providing services to taxonomists for standard genome sequencing and annotation.</title>
        <authorList>
            <consortium name="The Broad Institute Genomics Platform"/>
            <consortium name="The Broad Institute Genome Sequencing Center for Infectious Disease"/>
            <person name="Wu L."/>
            <person name="Ma J."/>
        </authorList>
    </citation>
    <scope>NUCLEOTIDE SEQUENCE [LARGE SCALE GENOMIC DNA]</scope>
    <source>
        <strain evidence="5">CCUG 56401</strain>
    </source>
</reference>
<gene>
    <name evidence="4" type="ORF">ACFQ16_13495</name>
</gene>
<dbReference type="PANTHER" id="PTHR33495:SF2">
    <property type="entry name" value="ANTI-SIGMA FACTOR ANTAGONIST TM_1081-RELATED"/>
    <property type="match status" value="1"/>
</dbReference>
<protein>
    <recommendedName>
        <fullName evidence="2">Anti-sigma factor antagonist</fullName>
    </recommendedName>
</protein>
<sequence>MIVSRSSMPRAAAAWAPSSAIVAPRTASDPLIGHAARSSALRLSVEWPAPGVVVVSMSGEVDLATVPRLTELIRQRLTAAALHAVVLDLSEVSFASSAALELLLHCERRCEHRGIGLYVVPGEGAVRRLLRVAGLCRHFSCRGSAAEAVADAGR</sequence>